<reference evidence="1 2" key="1">
    <citation type="journal article" date="2024" name="BMC Genomics">
        <title>De novo assembly and annotation of Popillia japonica's genome with initial clues to its potential as an invasive pest.</title>
        <authorList>
            <person name="Cucini C."/>
            <person name="Boschi S."/>
            <person name="Funari R."/>
            <person name="Cardaioli E."/>
            <person name="Iannotti N."/>
            <person name="Marturano G."/>
            <person name="Paoli F."/>
            <person name="Bruttini M."/>
            <person name="Carapelli A."/>
            <person name="Frati F."/>
            <person name="Nardi F."/>
        </authorList>
    </citation>
    <scope>NUCLEOTIDE SEQUENCE [LARGE SCALE GENOMIC DNA]</scope>
    <source>
        <strain evidence="1">DMR45628</strain>
    </source>
</reference>
<dbReference type="AlphaFoldDB" id="A0AAW1JZR1"/>
<protein>
    <submittedName>
        <fullName evidence="1">Uncharacterized protein</fullName>
    </submittedName>
</protein>
<name>A0AAW1JZR1_POPJA</name>
<evidence type="ECO:0000313" key="1">
    <source>
        <dbReference type="EMBL" id="KAK9710449.1"/>
    </source>
</evidence>
<sequence length="130" mass="14270">MSKSSREKQAKREYTKIRYIETEPIPEKSEILDTTGEIPPREAGLSARDVADHVGRVCIVNNVNCVESTGTLGYTNLSSMSLLICGRHVLGHIQGSSVGIRLGRTLQLEENQGNVVPKSQPPIEFLSLSH</sequence>
<proteinExistence type="predicted"/>
<gene>
    <name evidence="1" type="ORF">QE152_g26043</name>
</gene>
<dbReference type="EMBL" id="JASPKY010000293">
    <property type="protein sequence ID" value="KAK9710449.1"/>
    <property type="molecule type" value="Genomic_DNA"/>
</dbReference>
<organism evidence="1 2">
    <name type="scientific">Popillia japonica</name>
    <name type="common">Japanese beetle</name>
    <dbReference type="NCBI Taxonomy" id="7064"/>
    <lineage>
        <taxon>Eukaryota</taxon>
        <taxon>Metazoa</taxon>
        <taxon>Ecdysozoa</taxon>
        <taxon>Arthropoda</taxon>
        <taxon>Hexapoda</taxon>
        <taxon>Insecta</taxon>
        <taxon>Pterygota</taxon>
        <taxon>Neoptera</taxon>
        <taxon>Endopterygota</taxon>
        <taxon>Coleoptera</taxon>
        <taxon>Polyphaga</taxon>
        <taxon>Scarabaeiformia</taxon>
        <taxon>Scarabaeidae</taxon>
        <taxon>Rutelinae</taxon>
        <taxon>Popillia</taxon>
    </lineage>
</organism>
<accession>A0AAW1JZR1</accession>
<evidence type="ECO:0000313" key="2">
    <source>
        <dbReference type="Proteomes" id="UP001458880"/>
    </source>
</evidence>
<dbReference type="Proteomes" id="UP001458880">
    <property type="component" value="Unassembled WGS sequence"/>
</dbReference>
<comment type="caution">
    <text evidence="1">The sequence shown here is derived from an EMBL/GenBank/DDBJ whole genome shotgun (WGS) entry which is preliminary data.</text>
</comment>
<keyword evidence="2" id="KW-1185">Reference proteome</keyword>